<proteinExistence type="predicted"/>
<reference evidence="1" key="1">
    <citation type="submission" date="2019-03" db="EMBL/GenBank/DDBJ databases">
        <title>Single cell metagenomics reveals metabolic interactions within the superorganism composed of flagellate Streblomastix strix and complex community of Bacteroidetes bacteria on its surface.</title>
        <authorList>
            <person name="Treitli S.C."/>
            <person name="Kolisko M."/>
            <person name="Husnik F."/>
            <person name="Keeling P."/>
            <person name="Hampl V."/>
        </authorList>
    </citation>
    <scope>NUCLEOTIDE SEQUENCE</scope>
    <source>
        <strain evidence="1">STM</strain>
    </source>
</reference>
<name>A0A5J4R2R2_9ZZZZ</name>
<evidence type="ECO:0000313" key="1">
    <source>
        <dbReference type="EMBL" id="KAA6327999.1"/>
    </source>
</evidence>
<sequence length="316" mass="35742">MTPGLKRLFYNASDGVIDLPGNFPKIPNVIAPHKIPEETIPVFINQVLPRLEIDTFTVGRLQPKSEVTYSDIGTIYAKDIVGKLYSHPLYALSSVNQGYMWNQCRPLIAHFGTQEKPTYLQVRFLHDLYDFSAVNITSVQDSTTVLSILNVAYNGGDKYPNIDKIKDSTILATDLRLRFEASGDVSNVTFSIIDEEQNTVCLKSGSIGCTIKLPYINWSGTKGYWNIGGEENKKWIDYVIYSGNKCNFNFAEMQESVLGLYLSMFTSDKPKLVNTTIQVDTDKEYVSLSYENMQVKALKKAGDEFRIKNDYEIKTR</sequence>
<protein>
    <submittedName>
        <fullName evidence="1">Uncharacterized protein</fullName>
    </submittedName>
</protein>
<accession>A0A5J4R2R2</accession>
<comment type="caution">
    <text evidence="1">The sequence shown here is derived from an EMBL/GenBank/DDBJ whole genome shotgun (WGS) entry which is preliminary data.</text>
</comment>
<dbReference type="EMBL" id="SNRY01001894">
    <property type="protein sequence ID" value="KAA6327999.1"/>
    <property type="molecule type" value="Genomic_DNA"/>
</dbReference>
<dbReference type="AlphaFoldDB" id="A0A5J4R2R2"/>
<organism evidence="1">
    <name type="scientific">termite gut metagenome</name>
    <dbReference type="NCBI Taxonomy" id="433724"/>
    <lineage>
        <taxon>unclassified sequences</taxon>
        <taxon>metagenomes</taxon>
        <taxon>organismal metagenomes</taxon>
    </lineage>
</organism>
<gene>
    <name evidence="1" type="ORF">EZS27_023061</name>
</gene>